<sequence>MVKVPREIGGCIALPLQLHASGSFPREATHYLYLKPHDPKIPDEDTPRSLFLVNIPVCATEQSLKHLFTTQLEGGRIQEIYFSENAPGKQPVPAKKSSRKRKRMTVEEIEAGLDKYSLPNVFDSEIQKSGATAIVVFVDKASMELTLKAAARRAAKSGTSITWEDVARLGSNEMPRLGLTRYEHHKSLQYPSRKDLLRSVNAYMTTYSQLEESRSRDNARKRAIPDEDGFITVTRGSRGSARIEEAKESAEKQKEKAKALEDFYRFQTRERRKQEQEEIVKRFEEDKRKVEEMRARRGKLETNMG</sequence>
<dbReference type="STRING" id="1182543.W9X7S8"/>
<evidence type="ECO:0000259" key="3">
    <source>
        <dbReference type="Pfam" id="PF12923"/>
    </source>
</evidence>
<dbReference type="EMBL" id="AMGX01000019">
    <property type="protein sequence ID" value="EXJ66509.1"/>
    <property type="molecule type" value="Genomic_DNA"/>
</dbReference>
<name>W9X7S8_9EURO</name>
<dbReference type="HOGENOM" id="CLU_036234_1_1_1"/>
<dbReference type="eggNOG" id="KOG4008">
    <property type="taxonomic scope" value="Eukaryota"/>
</dbReference>
<evidence type="ECO:0000256" key="2">
    <source>
        <dbReference type="SAM" id="MobiDB-lite"/>
    </source>
</evidence>
<comment type="similarity">
    <text evidence="1">Belongs to the RRP7 family.</text>
</comment>
<dbReference type="GO" id="GO:0034456">
    <property type="term" value="C:UTP-C complex"/>
    <property type="evidence" value="ECO:0007669"/>
    <property type="project" value="TreeGrafter"/>
</dbReference>
<dbReference type="InterPro" id="IPR040447">
    <property type="entry name" value="RRM_Rrp7"/>
</dbReference>
<evidence type="ECO:0000259" key="4">
    <source>
        <dbReference type="Pfam" id="PF17799"/>
    </source>
</evidence>
<feature type="region of interest" description="Disordered" evidence="2">
    <location>
        <begin position="285"/>
        <end position="305"/>
    </location>
</feature>
<dbReference type="GO" id="GO:0006364">
    <property type="term" value="P:rRNA processing"/>
    <property type="evidence" value="ECO:0007669"/>
    <property type="project" value="TreeGrafter"/>
</dbReference>
<evidence type="ECO:0000313" key="6">
    <source>
        <dbReference type="Proteomes" id="UP000019471"/>
    </source>
</evidence>
<dbReference type="InterPro" id="IPR024326">
    <property type="entry name" value="RRP7_C"/>
</dbReference>
<dbReference type="GeneID" id="19194873"/>
<dbReference type="AlphaFoldDB" id="W9X7S8"/>
<dbReference type="OrthoDB" id="5390at2759"/>
<organism evidence="5 6">
    <name type="scientific">Cladophialophora psammophila CBS 110553</name>
    <dbReference type="NCBI Taxonomy" id="1182543"/>
    <lineage>
        <taxon>Eukaryota</taxon>
        <taxon>Fungi</taxon>
        <taxon>Dikarya</taxon>
        <taxon>Ascomycota</taxon>
        <taxon>Pezizomycotina</taxon>
        <taxon>Eurotiomycetes</taxon>
        <taxon>Chaetothyriomycetidae</taxon>
        <taxon>Chaetothyriales</taxon>
        <taxon>Herpotrichiellaceae</taxon>
        <taxon>Cladophialophora</taxon>
    </lineage>
</organism>
<comment type="caution">
    <text evidence="5">The sequence shown here is derived from an EMBL/GenBank/DDBJ whole genome shotgun (WGS) entry which is preliminary data.</text>
</comment>
<dbReference type="GO" id="GO:0032545">
    <property type="term" value="C:CURI complex"/>
    <property type="evidence" value="ECO:0007669"/>
    <property type="project" value="TreeGrafter"/>
</dbReference>
<feature type="domain" description="Rrp7 RRM-like N-terminal" evidence="4">
    <location>
        <begin position="7"/>
        <end position="167"/>
    </location>
</feature>
<dbReference type="CDD" id="cd12950">
    <property type="entry name" value="RRP7_Rrp7p"/>
    <property type="match status" value="1"/>
</dbReference>
<gene>
    <name evidence="5" type="ORF">A1O5_10178</name>
</gene>
<evidence type="ECO:0000313" key="5">
    <source>
        <dbReference type="EMBL" id="EXJ66509.1"/>
    </source>
</evidence>
<dbReference type="Gene3D" id="6.10.250.1770">
    <property type="match status" value="1"/>
</dbReference>
<evidence type="ECO:0000256" key="1">
    <source>
        <dbReference type="ARBA" id="ARBA00006110"/>
    </source>
</evidence>
<dbReference type="GO" id="GO:0000028">
    <property type="term" value="P:ribosomal small subunit assembly"/>
    <property type="evidence" value="ECO:0007669"/>
    <property type="project" value="TreeGrafter"/>
</dbReference>
<protein>
    <recommendedName>
        <fullName evidence="7">Ribosomal RNA-processing protein 7 C-terminal domain-containing protein</fullName>
    </recommendedName>
</protein>
<accession>W9X7S8</accession>
<dbReference type="CDD" id="cd12293">
    <property type="entry name" value="dRRM_Rrp7p"/>
    <property type="match status" value="1"/>
</dbReference>
<dbReference type="InterPro" id="IPR040446">
    <property type="entry name" value="RRP7"/>
</dbReference>
<dbReference type="PANTHER" id="PTHR13191">
    <property type="entry name" value="RIBOSOMAL RNA PROCESSING PROTEIN 7-RELATED"/>
    <property type="match status" value="1"/>
</dbReference>
<dbReference type="PANTHER" id="PTHR13191:SF0">
    <property type="entry name" value="RIBOSOMAL RNA-PROCESSING PROTEIN 7 HOMOLOG A-RELATED"/>
    <property type="match status" value="1"/>
</dbReference>
<feature type="domain" description="Ribosomal RNA-processing protein 7 C-terminal" evidence="3">
    <location>
        <begin position="189"/>
        <end position="297"/>
    </location>
</feature>
<keyword evidence="6" id="KW-1185">Reference proteome</keyword>
<dbReference type="Pfam" id="PF12923">
    <property type="entry name" value="RRP7"/>
    <property type="match status" value="1"/>
</dbReference>
<dbReference type="Pfam" id="PF17799">
    <property type="entry name" value="RRM_Rrp7"/>
    <property type="match status" value="1"/>
</dbReference>
<dbReference type="Proteomes" id="UP000019471">
    <property type="component" value="Unassembled WGS sequence"/>
</dbReference>
<proteinExistence type="inferred from homology"/>
<evidence type="ECO:0008006" key="7">
    <source>
        <dbReference type="Google" id="ProtNLM"/>
    </source>
</evidence>
<reference evidence="5 6" key="1">
    <citation type="submission" date="2013-03" db="EMBL/GenBank/DDBJ databases">
        <title>The Genome Sequence of Cladophialophora psammophila CBS 110553.</title>
        <authorList>
            <consortium name="The Broad Institute Genomics Platform"/>
            <person name="Cuomo C."/>
            <person name="de Hoog S."/>
            <person name="Gorbushina A."/>
            <person name="Walker B."/>
            <person name="Young S.K."/>
            <person name="Zeng Q."/>
            <person name="Gargeya S."/>
            <person name="Fitzgerald M."/>
            <person name="Haas B."/>
            <person name="Abouelleil A."/>
            <person name="Allen A.W."/>
            <person name="Alvarado L."/>
            <person name="Arachchi H.M."/>
            <person name="Berlin A.M."/>
            <person name="Chapman S.B."/>
            <person name="Gainer-Dewar J."/>
            <person name="Goldberg J."/>
            <person name="Griggs A."/>
            <person name="Gujja S."/>
            <person name="Hansen M."/>
            <person name="Howarth C."/>
            <person name="Imamovic A."/>
            <person name="Ireland A."/>
            <person name="Larimer J."/>
            <person name="McCowan C."/>
            <person name="Murphy C."/>
            <person name="Pearson M."/>
            <person name="Poon T.W."/>
            <person name="Priest M."/>
            <person name="Roberts A."/>
            <person name="Saif S."/>
            <person name="Shea T."/>
            <person name="Sisk P."/>
            <person name="Sykes S."/>
            <person name="Wortman J."/>
            <person name="Nusbaum C."/>
            <person name="Birren B."/>
        </authorList>
    </citation>
    <scope>NUCLEOTIDE SEQUENCE [LARGE SCALE GENOMIC DNA]</scope>
    <source>
        <strain evidence="5 6">CBS 110553</strain>
    </source>
</reference>
<dbReference type="RefSeq" id="XP_007748946.1">
    <property type="nucleotide sequence ID" value="XM_007750756.1"/>
</dbReference>